<feature type="region of interest" description="Disordered" evidence="1">
    <location>
        <begin position="1"/>
        <end position="252"/>
    </location>
</feature>
<feature type="compositionally biased region" description="Pro residues" evidence="1">
    <location>
        <begin position="48"/>
        <end position="62"/>
    </location>
</feature>
<evidence type="ECO:0000256" key="1">
    <source>
        <dbReference type="SAM" id="MobiDB-lite"/>
    </source>
</evidence>
<gene>
    <name evidence="2" type="ORF">JMJ35_009620</name>
</gene>
<dbReference type="EMBL" id="JAFEKC020000022">
    <property type="protein sequence ID" value="KAK0507731.1"/>
    <property type="molecule type" value="Genomic_DNA"/>
</dbReference>
<accession>A0AA39U4P2</accession>
<proteinExistence type="predicted"/>
<feature type="compositionally biased region" description="Polar residues" evidence="1">
    <location>
        <begin position="175"/>
        <end position="225"/>
    </location>
</feature>
<dbReference type="PANTHER" id="PTHR42051:SF1">
    <property type="entry name" value="MEIOTICALLY UP-REGULATED PROTEIN PB1A10.08"/>
    <property type="match status" value="1"/>
</dbReference>
<dbReference type="InterPro" id="IPR034443">
    <property type="entry name" value="PB1A10.08"/>
</dbReference>
<reference evidence="2" key="1">
    <citation type="submission" date="2023-03" db="EMBL/GenBank/DDBJ databases">
        <title>Complete genome of Cladonia borealis.</title>
        <authorList>
            <person name="Park H."/>
        </authorList>
    </citation>
    <scope>NUCLEOTIDE SEQUENCE</scope>
    <source>
        <strain evidence="2">ANT050790</strain>
    </source>
</reference>
<feature type="region of interest" description="Disordered" evidence="1">
    <location>
        <begin position="322"/>
        <end position="341"/>
    </location>
</feature>
<evidence type="ECO:0000313" key="2">
    <source>
        <dbReference type="EMBL" id="KAK0507731.1"/>
    </source>
</evidence>
<comment type="caution">
    <text evidence="2">The sequence shown here is derived from an EMBL/GenBank/DDBJ whole genome shotgun (WGS) entry which is preliminary data.</text>
</comment>
<dbReference type="Proteomes" id="UP001166286">
    <property type="component" value="Unassembled WGS sequence"/>
</dbReference>
<dbReference type="PANTHER" id="PTHR42051">
    <property type="entry name" value="MEIOTICALLY UP-REGULATED PROTEIN PB1A10.08"/>
    <property type="match status" value="1"/>
</dbReference>
<feature type="region of interest" description="Disordered" evidence="1">
    <location>
        <begin position="446"/>
        <end position="495"/>
    </location>
</feature>
<name>A0AA39U4P2_9LECA</name>
<dbReference type="AlphaFoldDB" id="A0AA39U4P2"/>
<keyword evidence="3" id="KW-1185">Reference proteome</keyword>
<feature type="compositionally biased region" description="Basic and acidic residues" evidence="1">
    <location>
        <begin position="81"/>
        <end position="100"/>
    </location>
</feature>
<organism evidence="2 3">
    <name type="scientific">Cladonia borealis</name>
    <dbReference type="NCBI Taxonomy" id="184061"/>
    <lineage>
        <taxon>Eukaryota</taxon>
        <taxon>Fungi</taxon>
        <taxon>Dikarya</taxon>
        <taxon>Ascomycota</taxon>
        <taxon>Pezizomycotina</taxon>
        <taxon>Lecanoromycetes</taxon>
        <taxon>OSLEUM clade</taxon>
        <taxon>Lecanoromycetidae</taxon>
        <taxon>Lecanorales</taxon>
        <taxon>Lecanorineae</taxon>
        <taxon>Cladoniaceae</taxon>
        <taxon>Cladonia</taxon>
    </lineage>
</organism>
<evidence type="ECO:0000313" key="3">
    <source>
        <dbReference type="Proteomes" id="UP001166286"/>
    </source>
</evidence>
<sequence length="495" mass="54362">MMVPRAYVYSSQIPMSSKKRDEKDTLSVSVAERSPPRTTKKKEKSASPAPPPKLFNPQPATPSKPVVIPTRARNGGRRKSRESISRDKERRKSQEQDTPHDPSSTPSSVSALLAMTSLNASAERFQCEQRRKKSGPPVNRAQGARFQEMPRRAISSSSLQSWGMLLSPPEDSEQETGSYESDTTLGPLSSVRSMSTESMPSLDTDTESVNSASNPATPGLASSRNSADRRQKSLSTSRGEDCVLDHPLLPQTPTTVSEEYQDLDVLSPDPSASAKLRYSFKSNLTASFRKIRSAAQSFSTFTAPPTQREDYLARSLLGISPHFTDERRPLPTTSPPDPALRRYLNPTNFSPSEFHHHNSHSSFQSQAMQASCTASIQLQTYQRKVRPSSDKASSPPIFTSAQQKAMDAVDGLPRLSLPKQREPRENSDFLRVIVLEMNMRKVGKLGEGSPGRARLWLPARQSGKVGAGEEEEGREASDGGGRGKGVPRRWEGVVA</sequence>
<feature type="compositionally biased region" description="Low complexity" evidence="1">
    <location>
        <begin position="101"/>
        <end position="110"/>
    </location>
</feature>
<protein>
    <submittedName>
        <fullName evidence="2">Uncharacterized protein</fullName>
    </submittedName>
</protein>